<gene>
    <name evidence="1" type="ORF">HHSLTHF2_27850</name>
</gene>
<organism evidence="1 2">
    <name type="scientific">Halomonas hydrothermalis</name>
    <dbReference type="NCBI Taxonomy" id="115561"/>
    <lineage>
        <taxon>Bacteria</taxon>
        <taxon>Pseudomonadati</taxon>
        <taxon>Pseudomonadota</taxon>
        <taxon>Gammaproteobacteria</taxon>
        <taxon>Oceanospirillales</taxon>
        <taxon>Halomonadaceae</taxon>
        <taxon>Halomonas</taxon>
    </lineage>
</organism>
<sequence>MFNSGDKHDFYCKTRSVHLDDAIPPRYRDGRGGIDLEQVQRDRRQAQKQVVRAMLRRLKQLRSLV</sequence>
<name>A0A6F8U7L2_9GAMM</name>
<dbReference type="AlphaFoldDB" id="A0A6F8U7L2"/>
<dbReference type="Proteomes" id="UP000502259">
    <property type="component" value="Chromosome"/>
</dbReference>
<evidence type="ECO:0000313" key="1">
    <source>
        <dbReference type="EMBL" id="BCB08895.1"/>
    </source>
</evidence>
<reference evidence="1 2" key="1">
    <citation type="submission" date="2020-03" db="EMBL/GenBank/DDBJ databases">
        <title>Complete Genome Sequence of Halomonas hydrothermalis Strain Slthf2, Halophilic Bacterium Isolated from Deep-Sea Hydrothermal-Vent Environments.</title>
        <authorList>
            <person name="Takeyama N."/>
            <person name="Huang M."/>
            <person name="Sato K."/>
            <person name="Galipon J."/>
            <person name="Arakawa K."/>
        </authorList>
    </citation>
    <scope>NUCLEOTIDE SEQUENCE [LARGE SCALE GENOMIC DNA]</scope>
    <source>
        <strain evidence="1 2">Slthf2</strain>
    </source>
</reference>
<accession>A0A6F8U7L2</accession>
<proteinExistence type="predicted"/>
<protein>
    <submittedName>
        <fullName evidence="1">Uncharacterized protein</fullName>
    </submittedName>
</protein>
<keyword evidence="2" id="KW-1185">Reference proteome</keyword>
<dbReference type="EMBL" id="AP022843">
    <property type="protein sequence ID" value="BCB08895.1"/>
    <property type="molecule type" value="Genomic_DNA"/>
</dbReference>
<evidence type="ECO:0000313" key="2">
    <source>
        <dbReference type="Proteomes" id="UP000502259"/>
    </source>
</evidence>